<dbReference type="Pfam" id="PF01966">
    <property type="entry name" value="HD"/>
    <property type="match status" value="1"/>
</dbReference>
<dbReference type="GO" id="GO:0016787">
    <property type="term" value="F:hydrolase activity"/>
    <property type="evidence" value="ECO:0007669"/>
    <property type="project" value="UniProtKB-KW"/>
</dbReference>
<dbReference type="OrthoDB" id="9801160at2"/>
<accession>A0A4P6I3T3</accession>
<organism evidence="2 3">
    <name type="scientific">Solidesulfovibrio carbinolicus</name>
    <dbReference type="NCBI Taxonomy" id="296842"/>
    <lineage>
        <taxon>Bacteria</taxon>
        <taxon>Pseudomonadati</taxon>
        <taxon>Thermodesulfobacteriota</taxon>
        <taxon>Desulfovibrionia</taxon>
        <taxon>Desulfovibrionales</taxon>
        <taxon>Desulfovibrionaceae</taxon>
        <taxon>Solidesulfovibrio</taxon>
    </lineage>
</organism>
<dbReference type="RefSeq" id="WP_129354134.1">
    <property type="nucleotide sequence ID" value="NZ_CP026538.1"/>
</dbReference>
<keyword evidence="2" id="KW-0378">Hydrolase</keyword>
<keyword evidence="3" id="KW-1185">Reference proteome</keyword>
<name>A0A4P6I3T3_9BACT</name>
<dbReference type="EMBL" id="CP026538">
    <property type="protein sequence ID" value="QAZ68569.1"/>
    <property type="molecule type" value="Genomic_DNA"/>
</dbReference>
<evidence type="ECO:0000313" key="2">
    <source>
        <dbReference type="EMBL" id="QAZ68569.1"/>
    </source>
</evidence>
<dbReference type="SUPFAM" id="SSF109604">
    <property type="entry name" value="HD-domain/PDEase-like"/>
    <property type="match status" value="1"/>
</dbReference>
<dbReference type="AlphaFoldDB" id="A0A4P6I3T3"/>
<dbReference type="Proteomes" id="UP000293296">
    <property type="component" value="Chromosome"/>
</dbReference>
<proteinExistence type="predicted"/>
<feature type="domain" description="HD" evidence="1">
    <location>
        <begin position="22"/>
        <end position="97"/>
    </location>
</feature>
<dbReference type="KEGG" id="dcb:C3Y92_15565"/>
<reference evidence="2 3" key="1">
    <citation type="submission" date="2018-02" db="EMBL/GenBank/DDBJ databases">
        <title>Genome sequence of Desulfovibrio carbinolicus DSM 3852.</title>
        <authorList>
            <person name="Wilbanks E."/>
            <person name="Skennerton C.T."/>
            <person name="Orphan V.J."/>
        </authorList>
    </citation>
    <scope>NUCLEOTIDE SEQUENCE [LARGE SCALE GENOMIC DNA]</scope>
    <source>
        <strain evidence="2 3">DSM 3852</strain>
    </source>
</reference>
<dbReference type="InterPro" id="IPR006674">
    <property type="entry name" value="HD_domain"/>
</dbReference>
<sequence>MIRRDDALALIRAQNPNPGLLAHGRQTEAVMRALAERLEHDPELWGVTGLIHDLDYPATAETPERHGLALRELLPPDSLPEEALAAIAAHNDEHTGHAPATPFDYALRCAESVTGIISAAALVRPDKMTGLAAKSIKKKMKDKAFAANVRRANILECDKAGLPLDEFLTLAIAAIAGVAAETGLA</sequence>
<evidence type="ECO:0000259" key="1">
    <source>
        <dbReference type="Pfam" id="PF01966"/>
    </source>
</evidence>
<protein>
    <submittedName>
        <fullName evidence="2">HD family phosphohydrolase</fullName>
    </submittedName>
</protein>
<dbReference type="PANTHER" id="PTHR38659">
    <property type="entry name" value="METAL-DEPENDENT PHOSPHOHYDROLASE"/>
    <property type="match status" value="1"/>
</dbReference>
<gene>
    <name evidence="2" type="ORF">C3Y92_15565</name>
</gene>
<dbReference type="PANTHER" id="PTHR38659:SF1">
    <property type="entry name" value="METAL DEPENDENT PHOSPHOHYDROLASE"/>
    <property type="match status" value="1"/>
</dbReference>
<evidence type="ECO:0000313" key="3">
    <source>
        <dbReference type="Proteomes" id="UP000293296"/>
    </source>
</evidence>